<dbReference type="Gramene" id="KMS97544">
    <property type="protein sequence ID" value="KMS97544"/>
    <property type="gene ID" value="BVRB_5g126060"/>
</dbReference>
<gene>
    <name evidence="1" type="ORF">BVRB_5g126060</name>
</gene>
<sequence>MGLDRLERAVFRCRKSGRSPVQTGPARACGGAS</sequence>
<dbReference type="EMBL" id="KQ090306">
    <property type="protein sequence ID" value="KMS97544.1"/>
    <property type="molecule type" value="Genomic_DNA"/>
</dbReference>
<reference evidence="1 2" key="1">
    <citation type="journal article" date="2014" name="Nature">
        <title>The genome of the recently domesticated crop plant sugar beet (Beta vulgaris).</title>
        <authorList>
            <person name="Dohm J.C."/>
            <person name="Minoche A.E."/>
            <person name="Holtgrawe D."/>
            <person name="Capella-Gutierrez S."/>
            <person name="Zakrzewski F."/>
            <person name="Tafer H."/>
            <person name="Rupp O."/>
            <person name="Sorensen T.R."/>
            <person name="Stracke R."/>
            <person name="Reinhardt R."/>
            <person name="Goesmann A."/>
            <person name="Kraft T."/>
            <person name="Schulz B."/>
            <person name="Stadler P.F."/>
            <person name="Schmidt T."/>
            <person name="Gabaldon T."/>
            <person name="Lehrach H."/>
            <person name="Weisshaar B."/>
            <person name="Himmelbauer H."/>
        </authorList>
    </citation>
    <scope>NUCLEOTIDE SEQUENCE [LARGE SCALE GENOMIC DNA]</scope>
    <source>
        <tissue evidence="1">Taproot</tissue>
    </source>
</reference>
<evidence type="ECO:0000313" key="1">
    <source>
        <dbReference type="EMBL" id="KMS97544.1"/>
    </source>
</evidence>
<evidence type="ECO:0000313" key="2">
    <source>
        <dbReference type="Proteomes" id="UP000035740"/>
    </source>
</evidence>
<organism evidence="1 2">
    <name type="scientific">Beta vulgaris subsp. vulgaris</name>
    <name type="common">Beet</name>
    <dbReference type="NCBI Taxonomy" id="3555"/>
    <lineage>
        <taxon>Eukaryota</taxon>
        <taxon>Viridiplantae</taxon>
        <taxon>Streptophyta</taxon>
        <taxon>Embryophyta</taxon>
        <taxon>Tracheophyta</taxon>
        <taxon>Spermatophyta</taxon>
        <taxon>Magnoliopsida</taxon>
        <taxon>eudicotyledons</taxon>
        <taxon>Gunneridae</taxon>
        <taxon>Pentapetalae</taxon>
        <taxon>Caryophyllales</taxon>
        <taxon>Chenopodiaceae</taxon>
        <taxon>Betoideae</taxon>
        <taxon>Beta</taxon>
    </lineage>
</organism>
<accession>A0A0J8B8G3</accession>
<keyword evidence="2" id="KW-1185">Reference proteome</keyword>
<proteinExistence type="predicted"/>
<name>A0A0J8B8G3_BETVV</name>
<dbReference type="Proteomes" id="UP000035740">
    <property type="component" value="Unassembled WGS sequence"/>
</dbReference>
<dbReference type="OrthoDB" id="753861at2759"/>
<protein>
    <submittedName>
        <fullName evidence="1">Uncharacterized protein</fullName>
    </submittedName>
</protein>
<dbReference type="AlphaFoldDB" id="A0A0J8B8G3"/>